<evidence type="ECO:0000313" key="2">
    <source>
        <dbReference type="Proteomes" id="UP000671852"/>
    </source>
</evidence>
<proteinExistence type="predicted"/>
<reference evidence="1" key="1">
    <citation type="submission" date="2019-11" db="EMBL/GenBank/DDBJ databases">
        <authorList>
            <person name="Kojima H."/>
        </authorList>
    </citation>
    <scope>NUCLEOTIDE SEQUENCE</scope>
    <source>
        <strain evidence="1">H1576</strain>
    </source>
</reference>
<dbReference type="AlphaFoldDB" id="A0A975AYH4"/>
<organism evidence="1 2">
    <name type="scientific">Sulfurimonas aquatica</name>
    <dbReference type="NCBI Taxonomy" id="2672570"/>
    <lineage>
        <taxon>Bacteria</taxon>
        <taxon>Pseudomonadati</taxon>
        <taxon>Campylobacterota</taxon>
        <taxon>Epsilonproteobacteria</taxon>
        <taxon>Campylobacterales</taxon>
        <taxon>Sulfurimonadaceae</taxon>
        <taxon>Sulfurimonas</taxon>
    </lineage>
</organism>
<dbReference type="KEGG" id="saqt:GJV85_01820"/>
<gene>
    <name evidence="1" type="ORF">GJV85_01820</name>
</gene>
<dbReference type="Proteomes" id="UP000671852">
    <property type="component" value="Chromosome"/>
</dbReference>
<keyword evidence="2" id="KW-1185">Reference proteome</keyword>
<evidence type="ECO:0000313" key="1">
    <source>
        <dbReference type="EMBL" id="QSZ40901.1"/>
    </source>
</evidence>
<reference evidence="1" key="2">
    <citation type="submission" date="2021-04" db="EMBL/GenBank/DDBJ databases">
        <title>Isolation and characterization of a novel species of the genus Sulfurimonas.</title>
        <authorList>
            <person name="Fukui M."/>
        </authorList>
    </citation>
    <scope>NUCLEOTIDE SEQUENCE</scope>
    <source>
        <strain evidence="1">H1576</strain>
    </source>
</reference>
<protein>
    <submittedName>
        <fullName evidence="1">Uncharacterized protein</fullName>
    </submittedName>
</protein>
<dbReference type="RefSeq" id="WP_207562176.1">
    <property type="nucleotide sequence ID" value="NZ_CP046072.1"/>
</dbReference>
<accession>A0A975AYH4</accession>
<dbReference type="EMBL" id="CP046072">
    <property type="protein sequence ID" value="QSZ40901.1"/>
    <property type="molecule type" value="Genomic_DNA"/>
</dbReference>
<name>A0A975AYH4_9BACT</name>
<sequence length="130" mass="14824">MLLFGHRFIKSESFYHIIDIDAIKKTPPSSTIFLEFSEDNLDIIEYLNENAIDFALCVKDINELIYASALNAKYILTKKKLIKTAQAIAENYLFDAKILIMIDDEEDIEEMARLGIDGVIFSDAIIKINS</sequence>